<reference evidence="1" key="1">
    <citation type="submission" date="2025-08" db="UniProtKB">
        <authorList>
            <consortium name="Ensembl"/>
        </authorList>
    </citation>
    <scope>IDENTIFICATION</scope>
</reference>
<dbReference type="Proteomes" id="UP000261540">
    <property type="component" value="Unplaced"/>
</dbReference>
<evidence type="ECO:0008006" key="3">
    <source>
        <dbReference type="Google" id="ProtNLM"/>
    </source>
</evidence>
<sequence>SDGLHGFRPSLSSLYHNYRSPRLDLSAQLFACIKRTLVCNCLICALLRPAFPVLLDPCFPRQLGVTEYFAQDGSSGEPGDSTEVRFTISLLSGRAREWATALWTDNSPLLQSSSENIETSKTSSARRGRSAFCRTVTVIVV</sequence>
<evidence type="ECO:0000313" key="1">
    <source>
        <dbReference type="Ensembl" id="ENSPKIP00000012410.1"/>
    </source>
</evidence>
<dbReference type="AlphaFoldDB" id="A0A3B3R3C0"/>
<accession>A0A3B3R3C0</accession>
<evidence type="ECO:0000313" key="2">
    <source>
        <dbReference type="Proteomes" id="UP000261540"/>
    </source>
</evidence>
<organism evidence="1 2">
    <name type="scientific">Paramormyrops kingsleyae</name>
    <dbReference type="NCBI Taxonomy" id="1676925"/>
    <lineage>
        <taxon>Eukaryota</taxon>
        <taxon>Metazoa</taxon>
        <taxon>Chordata</taxon>
        <taxon>Craniata</taxon>
        <taxon>Vertebrata</taxon>
        <taxon>Euteleostomi</taxon>
        <taxon>Actinopterygii</taxon>
        <taxon>Neopterygii</taxon>
        <taxon>Teleostei</taxon>
        <taxon>Osteoglossocephala</taxon>
        <taxon>Osteoglossomorpha</taxon>
        <taxon>Osteoglossiformes</taxon>
        <taxon>Mormyridae</taxon>
        <taxon>Paramormyrops</taxon>
    </lineage>
</organism>
<protein>
    <recommendedName>
        <fullName evidence="3">DUF4939 domain-containing protein</fullName>
    </recommendedName>
</protein>
<name>A0A3B3R3C0_9TELE</name>
<reference evidence="1" key="2">
    <citation type="submission" date="2025-09" db="UniProtKB">
        <authorList>
            <consortium name="Ensembl"/>
        </authorList>
    </citation>
    <scope>IDENTIFICATION</scope>
</reference>
<keyword evidence="2" id="KW-1185">Reference proteome</keyword>
<proteinExistence type="predicted"/>
<dbReference type="Ensembl" id="ENSPKIT00000036805.1">
    <property type="protein sequence ID" value="ENSPKIP00000012410.1"/>
    <property type="gene ID" value="ENSPKIG00000000216.1"/>
</dbReference>